<evidence type="ECO:0000313" key="3">
    <source>
        <dbReference type="EMBL" id="KAF2648784.1"/>
    </source>
</evidence>
<dbReference type="Pfam" id="PF11807">
    <property type="entry name" value="UstYa"/>
    <property type="match status" value="1"/>
</dbReference>
<dbReference type="AlphaFoldDB" id="A0A6A6SRJ0"/>
<gene>
    <name evidence="3" type="ORF">K491DRAFT_698620</name>
</gene>
<dbReference type="EMBL" id="MU004521">
    <property type="protein sequence ID" value="KAF2648784.1"/>
    <property type="molecule type" value="Genomic_DNA"/>
</dbReference>
<dbReference type="PANTHER" id="PTHR33365">
    <property type="entry name" value="YALI0B05434P"/>
    <property type="match status" value="1"/>
</dbReference>
<evidence type="ECO:0000256" key="1">
    <source>
        <dbReference type="ARBA" id="ARBA00035112"/>
    </source>
</evidence>
<keyword evidence="2" id="KW-0472">Membrane</keyword>
<name>A0A6A6SRJ0_9PLEO</name>
<keyword evidence="4" id="KW-1185">Reference proteome</keyword>
<protein>
    <submittedName>
        <fullName evidence="3">Uncharacterized protein</fullName>
    </submittedName>
</protein>
<organism evidence="3 4">
    <name type="scientific">Lophiostoma macrostomum CBS 122681</name>
    <dbReference type="NCBI Taxonomy" id="1314788"/>
    <lineage>
        <taxon>Eukaryota</taxon>
        <taxon>Fungi</taxon>
        <taxon>Dikarya</taxon>
        <taxon>Ascomycota</taxon>
        <taxon>Pezizomycotina</taxon>
        <taxon>Dothideomycetes</taxon>
        <taxon>Pleosporomycetidae</taxon>
        <taxon>Pleosporales</taxon>
        <taxon>Lophiostomataceae</taxon>
        <taxon>Lophiostoma</taxon>
    </lineage>
</organism>
<keyword evidence="2" id="KW-1133">Transmembrane helix</keyword>
<dbReference type="InterPro" id="IPR021765">
    <property type="entry name" value="UstYa-like"/>
</dbReference>
<dbReference type="OrthoDB" id="3687641at2759"/>
<accession>A0A6A6SRJ0</accession>
<sequence length="278" mass="31632">MGSQSEDDDFPASSDASLLQDDIRVGSRRERLGLFSRIAIPWWLHLLLLALSLTFLITGIALRIDDGSHCPGDWYPMIGHHPPLKTVRFDGSFDRSSSFKGPPSPSVDAAWAKILPVGGMSIPETVFQTLNASRFASKVPDIAGGGRLALFEAIHQIHCVKSLWMSTYPDYYVDEYKFSQEEPEEWREHMDHCADMLRQKLMCDADATLLTYNWIKNHYGPHPNFNVQHKCRDYDRILEEAERHKVDGSLFPKGYFIRPTDTSVVDFEEPPFDPEASE</sequence>
<reference evidence="3" key="1">
    <citation type="journal article" date="2020" name="Stud. Mycol.">
        <title>101 Dothideomycetes genomes: a test case for predicting lifestyles and emergence of pathogens.</title>
        <authorList>
            <person name="Haridas S."/>
            <person name="Albert R."/>
            <person name="Binder M."/>
            <person name="Bloem J."/>
            <person name="Labutti K."/>
            <person name="Salamov A."/>
            <person name="Andreopoulos B."/>
            <person name="Baker S."/>
            <person name="Barry K."/>
            <person name="Bills G."/>
            <person name="Bluhm B."/>
            <person name="Cannon C."/>
            <person name="Castanera R."/>
            <person name="Culley D."/>
            <person name="Daum C."/>
            <person name="Ezra D."/>
            <person name="Gonzalez J."/>
            <person name="Henrissat B."/>
            <person name="Kuo A."/>
            <person name="Liang C."/>
            <person name="Lipzen A."/>
            <person name="Lutzoni F."/>
            <person name="Magnuson J."/>
            <person name="Mondo S."/>
            <person name="Nolan M."/>
            <person name="Ohm R."/>
            <person name="Pangilinan J."/>
            <person name="Park H.-J."/>
            <person name="Ramirez L."/>
            <person name="Alfaro M."/>
            <person name="Sun H."/>
            <person name="Tritt A."/>
            <person name="Yoshinaga Y."/>
            <person name="Zwiers L.-H."/>
            <person name="Turgeon B."/>
            <person name="Goodwin S."/>
            <person name="Spatafora J."/>
            <person name="Crous P."/>
            <person name="Grigoriev I."/>
        </authorList>
    </citation>
    <scope>NUCLEOTIDE SEQUENCE</scope>
    <source>
        <strain evidence="3">CBS 122681</strain>
    </source>
</reference>
<dbReference type="Proteomes" id="UP000799324">
    <property type="component" value="Unassembled WGS sequence"/>
</dbReference>
<feature type="transmembrane region" description="Helical" evidence="2">
    <location>
        <begin position="42"/>
        <end position="62"/>
    </location>
</feature>
<evidence type="ECO:0000313" key="4">
    <source>
        <dbReference type="Proteomes" id="UP000799324"/>
    </source>
</evidence>
<evidence type="ECO:0000256" key="2">
    <source>
        <dbReference type="SAM" id="Phobius"/>
    </source>
</evidence>
<dbReference type="PANTHER" id="PTHR33365:SF12">
    <property type="entry name" value="TAT PATHWAY SIGNAL SEQUENCE"/>
    <property type="match status" value="1"/>
</dbReference>
<comment type="similarity">
    <text evidence="1">Belongs to the ustYa family.</text>
</comment>
<keyword evidence="2" id="KW-0812">Transmembrane</keyword>
<proteinExistence type="inferred from homology"/>
<dbReference type="GO" id="GO:0043386">
    <property type="term" value="P:mycotoxin biosynthetic process"/>
    <property type="evidence" value="ECO:0007669"/>
    <property type="project" value="InterPro"/>
</dbReference>